<proteinExistence type="predicted"/>
<reference evidence="1" key="1">
    <citation type="submission" date="2020-05" db="EMBL/GenBank/DDBJ databases">
        <title>Large-scale comparative analyses of tick genomes elucidate their genetic diversity and vector capacities.</title>
        <authorList>
            <person name="Jia N."/>
            <person name="Wang J."/>
            <person name="Shi W."/>
            <person name="Du L."/>
            <person name="Sun Y."/>
            <person name="Zhan W."/>
            <person name="Jiang J."/>
            <person name="Wang Q."/>
            <person name="Zhang B."/>
            <person name="Ji P."/>
            <person name="Sakyi L.B."/>
            <person name="Cui X."/>
            <person name="Yuan T."/>
            <person name="Jiang B."/>
            <person name="Yang W."/>
            <person name="Lam T.T.-Y."/>
            <person name="Chang Q."/>
            <person name="Ding S."/>
            <person name="Wang X."/>
            <person name="Zhu J."/>
            <person name="Ruan X."/>
            <person name="Zhao L."/>
            <person name="Wei J."/>
            <person name="Que T."/>
            <person name="Du C."/>
            <person name="Cheng J."/>
            <person name="Dai P."/>
            <person name="Han X."/>
            <person name="Huang E."/>
            <person name="Gao Y."/>
            <person name="Liu J."/>
            <person name="Shao H."/>
            <person name="Ye R."/>
            <person name="Li L."/>
            <person name="Wei W."/>
            <person name="Wang X."/>
            <person name="Wang C."/>
            <person name="Yang T."/>
            <person name="Huo Q."/>
            <person name="Li W."/>
            <person name="Guo W."/>
            <person name="Chen H."/>
            <person name="Zhou L."/>
            <person name="Ni X."/>
            <person name="Tian J."/>
            <person name="Zhou Y."/>
            <person name="Sheng Y."/>
            <person name="Liu T."/>
            <person name="Pan Y."/>
            <person name="Xia L."/>
            <person name="Li J."/>
            <person name="Zhao F."/>
            <person name="Cao W."/>
        </authorList>
    </citation>
    <scope>NUCLEOTIDE SEQUENCE</scope>
    <source>
        <strain evidence="1">Hyas-2018</strain>
    </source>
</reference>
<evidence type="ECO:0000313" key="2">
    <source>
        <dbReference type="Proteomes" id="UP000821845"/>
    </source>
</evidence>
<accession>A0ACB7T7I5</accession>
<evidence type="ECO:0000313" key="1">
    <source>
        <dbReference type="EMBL" id="KAH6940839.1"/>
    </source>
</evidence>
<name>A0ACB7T7I5_HYAAI</name>
<sequence length="559" mass="62990">MPEIGLDTEEEMQAWSTQEKKAFRMGVQQFYIATAKHLLKQLPLDNKLLKHLRFLDPCLSLGMEQTVQSLKYVASCVPQILKTEQVVLLVDEWHSLQCRPATEGLSFSNTPIDSYWAAIFTDSHKYPLLSVLVRALLPLPHGNADCERGFSENKRIVDNRSSLGVATINGIRQVKSYMKRYSSDPCSVPFTRDFVKAVKSSHNVYCRRLQRESEEQERQKRKMTVQIQPIAEKRVKLCEEKKTIEARLASSKVMLERAQGLIKAGLAQNNINDIESGQVLLAEANSCLSENMAKLQAVIQQNPQLLNAVLQQLGQSNPQLLQLISRASFFYIGSSYSRSSNATFKQYAFTFVRYSSASLHEKSASGIWVLASRRRLQPPHHCDDHVIRARFLADSRPRQILGRKVPTLVRARPHRFLRRRASPSPGAVPFLLLDPSPTGSALRANPFPKVTDPFCRLPLPTLVYRLEAVHLGDLLRMWNQEAFVRMLNEPSPPPGTASQGSGGAPSEANYAQVTPQDKEAIERLKALGFPEYLVVQAYFACDKNENLAANFLLSQNYDD</sequence>
<comment type="caution">
    <text evidence="1">The sequence shown here is derived from an EMBL/GenBank/DDBJ whole genome shotgun (WGS) entry which is preliminary data.</text>
</comment>
<keyword evidence="2" id="KW-1185">Reference proteome</keyword>
<organism evidence="1 2">
    <name type="scientific">Hyalomma asiaticum</name>
    <name type="common">Tick</name>
    <dbReference type="NCBI Taxonomy" id="266040"/>
    <lineage>
        <taxon>Eukaryota</taxon>
        <taxon>Metazoa</taxon>
        <taxon>Ecdysozoa</taxon>
        <taxon>Arthropoda</taxon>
        <taxon>Chelicerata</taxon>
        <taxon>Arachnida</taxon>
        <taxon>Acari</taxon>
        <taxon>Parasitiformes</taxon>
        <taxon>Ixodida</taxon>
        <taxon>Ixodoidea</taxon>
        <taxon>Ixodidae</taxon>
        <taxon>Hyalomminae</taxon>
        <taxon>Hyalomma</taxon>
    </lineage>
</organism>
<gene>
    <name evidence="1" type="ORF">HPB50_008708</name>
</gene>
<protein>
    <submittedName>
        <fullName evidence="1">Uncharacterized protein</fullName>
    </submittedName>
</protein>
<dbReference type="EMBL" id="CM023491">
    <property type="protein sequence ID" value="KAH6940839.1"/>
    <property type="molecule type" value="Genomic_DNA"/>
</dbReference>
<dbReference type="Proteomes" id="UP000821845">
    <property type="component" value="Chromosome 11"/>
</dbReference>